<feature type="transmembrane region" description="Helical" evidence="1">
    <location>
        <begin position="12"/>
        <end position="30"/>
    </location>
</feature>
<dbReference type="InterPro" id="IPR018643">
    <property type="entry name" value="DUF2069_membrane"/>
</dbReference>
<name>A0A2S9VFD7_9ALTE</name>
<sequence length="139" mass="16023">MSAKTQRFRVLALASHLGLLVWISLWQLFLTTDQQYSLVFIFLLYVLPLLLPLHGIIKAKPYTHAWANFIALYYLLHGLTVFYAVDSERWLAAVEVVLVVGMFTGCSVFARLRGRELGLGLKKLKEEMKEECERFSKRS</sequence>
<evidence type="ECO:0000313" key="2">
    <source>
        <dbReference type="EMBL" id="PRO75178.1"/>
    </source>
</evidence>
<protein>
    <submittedName>
        <fullName evidence="2">DUF2069 domain-containing protein</fullName>
    </submittedName>
</protein>
<keyword evidence="1" id="KW-1133">Transmembrane helix</keyword>
<dbReference type="OrthoDB" id="5569826at2"/>
<proteinExistence type="predicted"/>
<dbReference type="RefSeq" id="WP_105933265.1">
    <property type="nucleotide sequence ID" value="NZ_PVNP01000016.1"/>
</dbReference>
<keyword evidence="1" id="KW-0812">Transmembrane</keyword>
<accession>A0A2S9VFD7</accession>
<organism evidence="2 3">
    <name type="scientific">Alteromonas alba</name>
    <dbReference type="NCBI Taxonomy" id="2079529"/>
    <lineage>
        <taxon>Bacteria</taxon>
        <taxon>Pseudomonadati</taxon>
        <taxon>Pseudomonadota</taxon>
        <taxon>Gammaproteobacteria</taxon>
        <taxon>Alteromonadales</taxon>
        <taxon>Alteromonadaceae</taxon>
        <taxon>Alteromonas/Salinimonas group</taxon>
        <taxon>Alteromonas</taxon>
    </lineage>
</organism>
<feature type="transmembrane region" description="Helical" evidence="1">
    <location>
        <begin position="36"/>
        <end position="53"/>
    </location>
</feature>
<dbReference type="AlphaFoldDB" id="A0A2S9VFD7"/>
<dbReference type="EMBL" id="PVNP01000016">
    <property type="protein sequence ID" value="PRO75178.1"/>
    <property type="molecule type" value="Genomic_DNA"/>
</dbReference>
<comment type="caution">
    <text evidence="2">The sequence shown here is derived from an EMBL/GenBank/DDBJ whole genome shotgun (WGS) entry which is preliminary data.</text>
</comment>
<reference evidence="3" key="1">
    <citation type="journal article" date="2020" name="Int. J. Syst. Evol. Microbiol.">
        <title>Alteromonas alba sp. nov., a marine bacterium isolated from the seawater of the West Pacific Ocean.</title>
        <authorList>
            <person name="Sun C."/>
            <person name="Wu Y.-H."/>
            <person name="Xamxidin M."/>
            <person name="Cheng H."/>
            <person name="Xu X.-W."/>
        </authorList>
    </citation>
    <scope>NUCLEOTIDE SEQUENCE [LARGE SCALE GENOMIC DNA]</scope>
    <source>
        <strain evidence="3">190</strain>
    </source>
</reference>
<evidence type="ECO:0000313" key="3">
    <source>
        <dbReference type="Proteomes" id="UP000238949"/>
    </source>
</evidence>
<keyword evidence="3" id="KW-1185">Reference proteome</keyword>
<feature type="transmembrane region" description="Helical" evidence="1">
    <location>
        <begin position="90"/>
        <end position="112"/>
    </location>
</feature>
<gene>
    <name evidence="2" type="ORF">C6Y40_02805</name>
</gene>
<feature type="transmembrane region" description="Helical" evidence="1">
    <location>
        <begin position="65"/>
        <end position="84"/>
    </location>
</feature>
<dbReference type="Proteomes" id="UP000238949">
    <property type="component" value="Unassembled WGS sequence"/>
</dbReference>
<evidence type="ECO:0000256" key="1">
    <source>
        <dbReference type="SAM" id="Phobius"/>
    </source>
</evidence>
<dbReference type="Pfam" id="PF09842">
    <property type="entry name" value="DUF2069"/>
    <property type="match status" value="1"/>
</dbReference>
<keyword evidence="1" id="KW-0472">Membrane</keyword>